<dbReference type="CDD" id="cd02340">
    <property type="entry name" value="ZZ_NBR1_like"/>
    <property type="match status" value="1"/>
</dbReference>
<dbReference type="EMBL" id="CAJOAZ010005536">
    <property type="protein sequence ID" value="CAF4103851.1"/>
    <property type="molecule type" value="Genomic_DNA"/>
</dbReference>
<evidence type="ECO:0000256" key="1">
    <source>
        <dbReference type="ARBA" id="ARBA00022723"/>
    </source>
</evidence>
<dbReference type="PANTHER" id="PTHR21115:SF0">
    <property type="entry name" value="GH06117P-RELATED"/>
    <property type="match status" value="1"/>
</dbReference>
<dbReference type="InterPro" id="IPR000433">
    <property type="entry name" value="Znf_ZZ"/>
</dbReference>
<dbReference type="Pfam" id="PF16013">
    <property type="entry name" value="DUF4781"/>
    <property type="match status" value="2"/>
</dbReference>
<evidence type="ECO:0000256" key="3">
    <source>
        <dbReference type="ARBA" id="ARBA00022833"/>
    </source>
</evidence>
<name>A0A819V2I0_9BILA</name>
<feature type="domain" description="ZZ-type" evidence="5">
    <location>
        <begin position="69"/>
        <end position="128"/>
    </location>
</feature>
<feature type="domain" description="ZZ-type" evidence="5">
    <location>
        <begin position="135"/>
        <end position="199"/>
    </location>
</feature>
<comment type="caution">
    <text evidence="6">The sequence shown here is derived from an EMBL/GenBank/DDBJ whole genome shotgun (WGS) entry which is preliminary data.</text>
</comment>
<dbReference type="PROSITE" id="PS50135">
    <property type="entry name" value="ZF_ZZ_2"/>
    <property type="match status" value="2"/>
</dbReference>
<reference evidence="6" key="1">
    <citation type="submission" date="2021-02" db="EMBL/GenBank/DDBJ databases">
        <authorList>
            <person name="Nowell W R."/>
        </authorList>
    </citation>
    <scope>NUCLEOTIDE SEQUENCE</scope>
</reference>
<evidence type="ECO:0000313" key="7">
    <source>
        <dbReference type="Proteomes" id="UP000663844"/>
    </source>
</evidence>
<protein>
    <recommendedName>
        <fullName evidence="5">ZZ-type domain-containing protein</fullName>
    </recommendedName>
</protein>
<dbReference type="PROSITE" id="PS01357">
    <property type="entry name" value="ZF_ZZ_1"/>
    <property type="match status" value="1"/>
</dbReference>
<keyword evidence="1" id="KW-0479">Metal-binding</keyword>
<evidence type="ECO:0000256" key="4">
    <source>
        <dbReference type="PROSITE-ProRule" id="PRU00228"/>
    </source>
</evidence>
<dbReference type="PANTHER" id="PTHR21115">
    <property type="entry name" value="GH06117P-RELATED"/>
    <property type="match status" value="1"/>
</dbReference>
<accession>A0A819V2I0</accession>
<proteinExistence type="predicted"/>
<evidence type="ECO:0000256" key="2">
    <source>
        <dbReference type="ARBA" id="ARBA00022771"/>
    </source>
</evidence>
<sequence length="584" mass="65867">MSTKSNTFCIGCYNQLMNCDRYLCLQCNDVNLCLHCFRSETYGQHTNVHKTSHSVALRYPANNTGYRSYHTDHCNGCFSKHYKGHRFRCVQCRYFDLCEFCYETKNFGPNDHNHLVSHRMQIILTPLDYQAIPSHKGIICDGCQTENIVGRRHKCSVCNDYDLCERCYDNCNFTCYDGAARGAQHLSSHKMTVTNSPISNSHDFQTWKAISIKTQDTLGRSLGSRQWDKLNINVQEDWMKLGRKIGYALYNDPTIDTTTSDWSIFDGWYSFDEDDDCHLCFGKSAECDTSRRLAQVGDTTAAVGGLLATGVAVVGLFTPLAPIAAATLVTTSEYITIMASRGDPVNQFMRVAVTTAIFGNFGINALGTSVGLSNIIVKLLNGEKITPLEIVQASASVLFYFNQALNIQTASEIIKNVQGQKFDLIKSLMTDDQRRAFDAHIIKHQEDALREGNCRTGQMHGGARTIRDINEAIKTKNLAPLFEHYTHLPEFQVGETQFSTIGNNNEFPIRHGSKTIGVEHIVEKHGVQFQQLNYTNDTEGVIRCLRHFMTADRYLGDGGRDGLQTFWNVNDEKVRTMSKRKNPM</sequence>
<gene>
    <name evidence="6" type="ORF">OXD698_LOCUS35562</name>
</gene>
<organism evidence="6 7">
    <name type="scientific">Adineta steineri</name>
    <dbReference type="NCBI Taxonomy" id="433720"/>
    <lineage>
        <taxon>Eukaryota</taxon>
        <taxon>Metazoa</taxon>
        <taxon>Spiralia</taxon>
        <taxon>Gnathifera</taxon>
        <taxon>Rotifera</taxon>
        <taxon>Eurotatoria</taxon>
        <taxon>Bdelloidea</taxon>
        <taxon>Adinetida</taxon>
        <taxon>Adinetidae</taxon>
        <taxon>Adineta</taxon>
    </lineage>
</organism>
<dbReference type="Proteomes" id="UP000663844">
    <property type="component" value="Unassembled WGS sequence"/>
</dbReference>
<dbReference type="GO" id="GO:0008270">
    <property type="term" value="F:zinc ion binding"/>
    <property type="evidence" value="ECO:0007669"/>
    <property type="project" value="UniProtKB-KW"/>
</dbReference>
<evidence type="ECO:0000259" key="5">
    <source>
        <dbReference type="PROSITE" id="PS50135"/>
    </source>
</evidence>
<keyword evidence="3" id="KW-0862">Zinc</keyword>
<dbReference type="AlphaFoldDB" id="A0A819V2I0"/>
<dbReference type="InterPro" id="IPR043145">
    <property type="entry name" value="Znf_ZZ_sf"/>
</dbReference>
<dbReference type="SMART" id="SM00291">
    <property type="entry name" value="ZnF_ZZ"/>
    <property type="match status" value="3"/>
</dbReference>
<evidence type="ECO:0000313" key="6">
    <source>
        <dbReference type="EMBL" id="CAF4103851.1"/>
    </source>
</evidence>
<keyword evidence="2 4" id="KW-0863">Zinc-finger</keyword>
<dbReference type="InterPro" id="IPR031962">
    <property type="entry name" value="DUF4781"/>
</dbReference>
<dbReference type="SUPFAM" id="SSF57850">
    <property type="entry name" value="RING/U-box"/>
    <property type="match status" value="3"/>
</dbReference>
<dbReference type="Gene3D" id="3.30.60.90">
    <property type="match status" value="3"/>
</dbReference>
<dbReference type="Pfam" id="PF00569">
    <property type="entry name" value="ZZ"/>
    <property type="match status" value="2"/>
</dbReference>